<keyword evidence="8 9" id="KW-0804">Transcription</keyword>
<dbReference type="InterPro" id="IPR000394">
    <property type="entry name" value="RNA_pol_sigma_54"/>
</dbReference>
<dbReference type="NCBIfam" id="NF009118">
    <property type="entry name" value="PRK12469.1"/>
    <property type="match status" value="1"/>
</dbReference>
<reference evidence="13" key="2">
    <citation type="submission" date="2023-01" db="EMBL/GenBank/DDBJ databases">
        <title>Draft genome sequence of Maritalea porphyrae strain NBRC 107169.</title>
        <authorList>
            <person name="Sun Q."/>
            <person name="Mori K."/>
        </authorList>
    </citation>
    <scope>NUCLEOTIDE SEQUENCE</scope>
    <source>
        <strain evidence="13">NBRC 107169</strain>
    </source>
</reference>
<feature type="domain" description="RNA polymerase sigma factor 54 core-binding" evidence="12">
    <location>
        <begin position="135"/>
        <end position="322"/>
    </location>
</feature>
<dbReference type="InterPro" id="IPR007046">
    <property type="entry name" value="RNA_pol_sigma_54_core-bd"/>
</dbReference>
<dbReference type="NCBIfam" id="NF004596">
    <property type="entry name" value="PRK05932.1-3"/>
    <property type="match status" value="1"/>
</dbReference>
<evidence type="ECO:0000256" key="7">
    <source>
        <dbReference type="ARBA" id="ARBA00023125"/>
    </source>
</evidence>
<keyword evidence="2 9" id="KW-0240">DNA-directed RNA polymerase</keyword>
<dbReference type="PROSITE" id="PS00718">
    <property type="entry name" value="SIGMA54_2"/>
    <property type="match status" value="1"/>
</dbReference>
<evidence type="ECO:0000313" key="13">
    <source>
        <dbReference type="EMBL" id="GLQ17197.1"/>
    </source>
</evidence>
<evidence type="ECO:0000256" key="10">
    <source>
        <dbReference type="SAM" id="MobiDB-lite"/>
    </source>
</evidence>
<evidence type="ECO:0000259" key="12">
    <source>
        <dbReference type="Pfam" id="PF04963"/>
    </source>
</evidence>
<protein>
    <recommendedName>
        <fullName evidence="9">RNA polymerase sigma-54 factor</fullName>
    </recommendedName>
</protein>
<dbReference type="PANTHER" id="PTHR32248:SF4">
    <property type="entry name" value="RNA POLYMERASE SIGMA-54 FACTOR"/>
    <property type="match status" value="1"/>
</dbReference>
<dbReference type="PRINTS" id="PR00045">
    <property type="entry name" value="SIGMA54FCT"/>
</dbReference>
<dbReference type="InterPro" id="IPR038709">
    <property type="entry name" value="RpoN_core-bd_sf"/>
</dbReference>
<feature type="compositionally biased region" description="Polar residues" evidence="10">
    <location>
        <begin position="109"/>
        <end position="126"/>
    </location>
</feature>
<sequence length="505" mass="56045">MAIGPRLELRQAQTLKLTPQLMQSIKLLQLSHLELSTFVESELLHNPLLERGDPDGDNAVDNDQGDNEAQPAASETQDIVSRSEQMESAVSLAGEMDTDASNLFPEQVGQDSVSQSTTSWQESRGQSVGPEKAEIDQYVSSQKSLGDHLIEQVQLILRHPGDLLIASAIIENLNEAGYLDTELDNIAEQLGTELGHVEAVLEAIQGCDPIGIFARSVPECLAIQLREKDRLDPMMQSLLDNIDLVAAHKFKELMALIRCDQDDLKDMLTEIKRLNPRPGASFEGSAIQSVVPDVHIRPANGGGWQIELNNEVLPNVLINRTYYAEISAKAKKGEEKSYLQECMQTANWLTKSLDQRAQTILKVTSEIARLQDGFLVHGVSHLKPMTLKMVAEAVDMHESTISRVTANKYVSTPRGLFELRYFFTSAISSSTNGDDDHSAEAVRHEIKQLIDAEDPKKILSDDKIAAILNEKHQMGVARRTVAKYREAMGIPSSVLRRRQKRELLS</sequence>
<keyword evidence="3 9" id="KW-0808">Transferase</keyword>
<evidence type="ECO:0000259" key="11">
    <source>
        <dbReference type="Pfam" id="PF04552"/>
    </source>
</evidence>
<keyword evidence="14" id="KW-1185">Reference proteome</keyword>
<reference evidence="13" key="1">
    <citation type="journal article" date="2014" name="Int. J. Syst. Evol. Microbiol.">
        <title>Complete genome of a new Firmicutes species belonging to the dominant human colonic microbiota ('Ruminococcus bicirculans') reveals two chromosomes and a selective capacity to utilize plant glucans.</title>
        <authorList>
            <consortium name="NISC Comparative Sequencing Program"/>
            <person name="Wegmann U."/>
            <person name="Louis P."/>
            <person name="Goesmann A."/>
            <person name="Henrissat B."/>
            <person name="Duncan S.H."/>
            <person name="Flint H.J."/>
        </authorList>
    </citation>
    <scope>NUCLEOTIDE SEQUENCE</scope>
    <source>
        <strain evidence="13">NBRC 107169</strain>
    </source>
</reference>
<keyword evidence="5 9" id="KW-0805">Transcription regulation</keyword>
<proteinExistence type="inferred from homology"/>
<dbReference type="Pfam" id="PF04552">
    <property type="entry name" value="Sigma54_DBD"/>
    <property type="match status" value="1"/>
</dbReference>
<dbReference type="PROSITE" id="PS50044">
    <property type="entry name" value="SIGMA54_3"/>
    <property type="match status" value="1"/>
</dbReference>
<comment type="caution">
    <text evidence="13">The sequence shown here is derived from an EMBL/GenBank/DDBJ whole genome shotgun (WGS) entry which is preliminary data.</text>
</comment>
<dbReference type="Gene3D" id="1.10.10.60">
    <property type="entry name" value="Homeodomain-like"/>
    <property type="match status" value="1"/>
</dbReference>
<dbReference type="EMBL" id="BSNI01000002">
    <property type="protein sequence ID" value="GLQ17197.1"/>
    <property type="molecule type" value="Genomic_DNA"/>
</dbReference>
<feature type="region of interest" description="Disordered" evidence="10">
    <location>
        <begin position="48"/>
        <end position="90"/>
    </location>
</feature>
<keyword evidence="6 9" id="KW-0731">Sigma factor</keyword>
<dbReference type="Pfam" id="PF04963">
    <property type="entry name" value="Sigma54_CBD"/>
    <property type="match status" value="1"/>
</dbReference>
<evidence type="ECO:0000256" key="6">
    <source>
        <dbReference type="ARBA" id="ARBA00023082"/>
    </source>
</evidence>
<evidence type="ECO:0000256" key="8">
    <source>
        <dbReference type="ARBA" id="ARBA00023163"/>
    </source>
</evidence>
<evidence type="ECO:0000256" key="5">
    <source>
        <dbReference type="ARBA" id="ARBA00023015"/>
    </source>
</evidence>
<evidence type="ECO:0000256" key="1">
    <source>
        <dbReference type="ARBA" id="ARBA00008798"/>
    </source>
</evidence>
<comment type="similarity">
    <text evidence="1 9">Belongs to the sigma-54 factor family.</text>
</comment>
<dbReference type="NCBIfam" id="TIGR02395">
    <property type="entry name" value="rpoN_sigma"/>
    <property type="match status" value="1"/>
</dbReference>
<name>A0ABQ5UTA6_9HYPH</name>
<feature type="domain" description="RNA polymerase sigma factor 54 DNA-binding" evidence="11">
    <location>
        <begin position="337"/>
        <end position="498"/>
    </location>
</feature>
<evidence type="ECO:0000313" key="14">
    <source>
        <dbReference type="Proteomes" id="UP001161405"/>
    </source>
</evidence>
<feature type="compositionally biased region" description="Acidic residues" evidence="10">
    <location>
        <begin position="55"/>
        <end position="66"/>
    </location>
</feature>
<accession>A0ABQ5UTA6</accession>
<dbReference type="Proteomes" id="UP001161405">
    <property type="component" value="Unassembled WGS sequence"/>
</dbReference>
<dbReference type="PANTHER" id="PTHR32248">
    <property type="entry name" value="RNA POLYMERASE SIGMA-54 FACTOR"/>
    <property type="match status" value="1"/>
</dbReference>
<dbReference type="InterPro" id="IPR007634">
    <property type="entry name" value="RNA_pol_sigma_54_DNA-bd"/>
</dbReference>
<dbReference type="PIRSF" id="PIRSF000774">
    <property type="entry name" value="RpoN"/>
    <property type="match status" value="1"/>
</dbReference>
<dbReference type="Pfam" id="PF00309">
    <property type="entry name" value="Sigma54_AID"/>
    <property type="match status" value="1"/>
</dbReference>
<comment type="function">
    <text evidence="9">Sigma factors are initiation factors that promote the attachment of RNA polymerase to specific initiation sites and are then released.</text>
</comment>
<dbReference type="Gene3D" id="1.10.10.1330">
    <property type="entry name" value="RNA polymerase sigma-54 factor, core-binding domain"/>
    <property type="match status" value="1"/>
</dbReference>
<gene>
    <name evidence="13" type="ORF">GCM10007879_14460</name>
</gene>
<evidence type="ECO:0000256" key="2">
    <source>
        <dbReference type="ARBA" id="ARBA00022478"/>
    </source>
</evidence>
<dbReference type="RefSeq" id="WP_284363160.1">
    <property type="nucleotide sequence ID" value="NZ_BSNI01000002.1"/>
</dbReference>
<organism evidence="13 14">
    <name type="scientific">Maritalea porphyrae</name>
    <dbReference type="NCBI Taxonomy" id="880732"/>
    <lineage>
        <taxon>Bacteria</taxon>
        <taxon>Pseudomonadati</taxon>
        <taxon>Pseudomonadota</taxon>
        <taxon>Alphaproteobacteria</taxon>
        <taxon>Hyphomicrobiales</taxon>
        <taxon>Devosiaceae</taxon>
        <taxon>Maritalea</taxon>
    </lineage>
</organism>
<evidence type="ECO:0000256" key="4">
    <source>
        <dbReference type="ARBA" id="ARBA00022695"/>
    </source>
</evidence>
<evidence type="ECO:0000256" key="9">
    <source>
        <dbReference type="PIRNR" id="PIRNR000774"/>
    </source>
</evidence>
<feature type="region of interest" description="Disordered" evidence="10">
    <location>
        <begin position="107"/>
        <end position="134"/>
    </location>
</feature>
<feature type="compositionally biased region" description="Polar residues" evidence="10">
    <location>
        <begin position="73"/>
        <end position="88"/>
    </location>
</feature>
<keyword evidence="4 9" id="KW-0548">Nucleotidyltransferase</keyword>
<dbReference type="PROSITE" id="PS00717">
    <property type="entry name" value="SIGMA54_1"/>
    <property type="match status" value="1"/>
</dbReference>
<evidence type="ECO:0000256" key="3">
    <source>
        <dbReference type="ARBA" id="ARBA00022679"/>
    </source>
</evidence>
<keyword evidence="7 9" id="KW-0238">DNA-binding</keyword>